<feature type="transmembrane region" description="Helical" evidence="6">
    <location>
        <begin position="402"/>
        <end position="420"/>
    </location>
</feature>
<feature type="domain" description="Major facilitator superfamily (MFS) profile" evidence="7">
    <location>
        <begin position="48"/>
        <end position="545"/>
    </location>
</feature>
<dbReference type="Gene3D" id="1.20.1720.10">
    <property type="entry name" value="Multidrug resistance protein D"/>
    <property type="match status" value="1"/>
</dbReference>
<dbReference type="FunFam" id="1.20.1720.10:FF:000014">
    <property type="entry name" value="MFS drug transporter, putative"/>
    <property type="match status" value="1"/>
</dbReference>
<accession>A0A2T2ZWZ2</accession>
<dbReference type="EMBL" id="KZ678594">
    <property type="protein sequence ID" value="PSR78740.1"/>
    <property type="molecule type" value="Genomic_DNA"/>
</dbReference>
<evidence type="ECO:0000256" key="3">
    <source>
        <dbReference type="ARBA" id="ARBA00022692"/>
    </source>
</evidence>
<feature type="transmembrane region" description="Helical" evidence="6">
    <location>
        <begin position="348"/>
        <end position="369"/>
    </location>
</feature>
<keyword evidence="9" id="KW-1185">Reference proteome</keyword>
<keyword evidence="5 6" id="KW-0472">Membrane</keyword>
<evidence type="ECO:0000313" key="8">
    <source>
        <dbReference type="EMBL" id="PSR78740.1"/>
    </source>
</evidence>
<name>A0A2T2ZWZ2_9PEZI</name>
<evidence type="ECO:0000256" key="2">
    <source>
        <dbReference type="ARBA" id="ARBA00007520"/>
    </source>
</evidence>
<feature type="transmembrane region" description="Helical" evidence="6">
    <location>
        <begin position="145"/>
        <end position="163"/>
    </location>
</feature>
<dbReference type="PRINTS" id="PR01036">
    <property type="entry name" value="TCRTETB"/>
</dbReference>
<dbReference type="CDD" id="cd17502">
    <property type="entry name" value="MFS_Azr1_MDR_like"/>
    <property type="match status" value="1"/>
</dbReference>
<evidence type="ECO:0000313" key="9">
    <source>
        <dbReference type="Proteomes" id="UP000241462"/>
    </source>
</evidence>
<organism evidence="8 9">
    <name type="scientific">Coniella lustricola</name>
    <dbReference type="NCBI Taxonomy" id="2025994"/>
    <lineage>
        <taxon>Eukaryota</taxon>
        <taxon>Fungi</taxon>
        <taxon>Dikarya</taxon>
        <taxon>Ascomycota</taxon>
        <taxon>Pezizomycotina</taxon>
        <taxon>Sordariomycetes</taxon>
        <taxon>Sordariomycetidae</taxon>
        <taxon>Diaporthales</taxon>
        <taxon>Schizoparmaceae</taxon>
        <taxon>Coniella</taxon>
    </lineage>
</organism>
<dbReference type="PANTHER" id="PTHR23501">
    <property type="entry name" value="MAJOR FACILITATOR SUPERFAMILY"/>
    <property type="match status" value="1"/>
</dbReference>
<dbReference type="SUPFAM" id="SSF103473">
    <property type="entry name" value="MFS general substrate transporter"/>
    <property type="match status" value="1"/>
</dbReference>
<evidence type="ECO:0000256" key="1">
    <source>
        <dbReference type="ARBA" id="ARBA00004141"/>
    </source>
</evidence>
<dbReference type="Proteomes" id="UP000241462">
    <property type="component" value="Unassembled WGS sequence"/>
</dbReference>
<feature type="transmembrane region" description="Helical" evidence="6">
    <location>
        <begin position="268"/>
        <end position="287"/>
    </location>
</feature>
<dbReference type="PANTHER" id="PTHR23501:SF158">
    <property type="entry name" value="TRANSPORTER, PUTATIVE (AFU_ORTHOLOGUE AFUA_5G14490)-RELATED"/>
    <property type="match status" value="1"/>
</dbReference>
<feature type="transmembrane region" description="Helical" evidence="6">
    <location>
        <begin position="308"/>
        <end position="328"/>
    </location>
</feature>
<feature type="transmembrane region" description="Helical" evidence="6">
    <location>
        <begin position="114"/>
        <end position="139"/>
    </location>
</feature>
<dbReference type="InterPro" id="IPR036259">
    <property type="entry name" value="MFS_trans_sf"/>
</dbReference>
<evidence type="ECO:0000256" key="5">
    <source>
        <dbReference type="ARBA" id="ARBA00023136"/>
    </source>
</evidence>
<dbReference type="InterPro" id="IPR011701">
    <property type="entry name" value="MFS"/>
</dbReference>
<feature type="transmembrane region" description="Helical" evidence="6">
    <location>
        <begin position="203"/>
        <end position="224"/>
    </location>
</feature>
<protein>
    <submittedName>
        <fullName evidence="8">Major facilitator superfamily domain-containing protein</fullName>
    </submittedName>
</protein>
<dbReference type="Pfam" id="PF07690">
    <property type="entry name" value="MFS_1"/>
    <property type="match status" value="1"/>
</dbReference>
<proteinExistence type="inferred from homology"/>
<dbReference type="Gene3D" id="1.20.1250.20">
    <property type="entry name" value="MFS general substrate transporter like domains"/>
    <property type="match status" value="1"/>
</dbReference>
<evidence type="ECO:0000256" key="6">
    <source>
        <dbReference type="SAM" id="Phobius"/>
    </source>
</evidence>
<feature type="transmembrane region" description="Helical" evidence="6">
    <location>
        <begin position="81"/>
        <end position="102"/>
    </location>
</feature>
<feature type="transmembrane region" description="Helical" evidence="6">
    <location>
        <begin position="522"/>
        <end position="540"/>
    </location>
</feature>
<gene>
    <name evidence="8" type="ORF">BD289DRAFT_485887</name>
</gene>
<feature type="transmembrane region" description="Helical" evidence="6">
    <location>
        <begin position="43"/>
        <end position="61"/>
    </location>
</feature>
<evidence type="ECO:0000256" key="4">
    <source>
        <dbReference type="ARBA" id="ARBA00022989"/>
    </source>
</evidence>
<reference evidence="8 9" key="1">
    <citation type="journal article" date="2018" name="Mycol. Prog.">
        <title>Coniella lustricola, a new species from submerged detritus.</title>
        <authorList>
            <person name="Raudabaugh D.B."/>
            <person name="Iturriaga T."/>
            <person name="Carver A."/>
            <person name="Mondo S."/>
            <person name="Pangilinan J."/>
            <person name="Lipzen A."/>
            <person name="He G."/>
            <person name="Amirebrahimi M."/>
            <person name="Grigoriev I.V."/>
            <person name="Miller A.N."/>
        </authorList>
    </citation>
    <scope>NUCLEOTIDE SEQUENCE [LARGE SCALE GENOMIC DNA]</scope>
    <source>
        <strain evidence="8 9">B22-T-1</strain>
    </source>
</reference>
<feature type="transmembrane region" description="Helical" evidence="6">
    <location>
        <begin position="378"/>
        <end position="396"/>
    </location>
</feature>
<keyword evidence="3 6" id="KW-0812">Transmembrane</keyword>
<dbReference type="GO" id="GO:0005886">
    <property type="term" value="C:plasma membrane"/>
    <property type="evidence" value="ECO:0007669"/>
    <property type="project" value="TreeGrafter"/>
</dbReference>
<feature type="transmembrane region" description="Helical" evidence="6">
    <location>
        <begin position="170"/>
        <end position="197"/>
    </location>
</feature>
<dbReference type="PROSITE" id="PS50850">
    <property type="entry name" value="MFS"/>
    <property type="match status" value="1"/>
</dbReference>
<dbReference type="OrthoDB" id="10021397at2759"/>
<sequence length="568" mass="60103">MDEITVIEAASVAGPGVSAESRVVPAEQLEVSAEAPQPQRSSLRLYTILAALCLELFIGALDQTITATSAPTIAADLHNAAGYTWIGGAYLLANTAAGPIWVRCSDIWGRKPAVLTALAIFAAASVITAAATSMGMLIAGRALQGSAGGGLMQLVNIIIADLFSIRKRALYIGAMGLVWVLAGTTGPVIGGALTQYASWRWCFWINLPVCFVTFLVMLFFLDVHNPRTKLRDGLKAIDWFGSLSIVGVTVMLLLGLDFGGVAYPWPSPRVVCLITLGGLLVAVFVYSEKRLAKYPLILFSIFSSHENVLSNNAIAVVAFTHSMASFGVEYYLPLYFQAVQAATPFQSGLLLLPMIITCAAGDILGGVAIHQLGRYRELIWIGTALLTLGTGLLTLWGVDTKLGVLIGIQIVFGTGMALLFQTPTMAIQNSVAHQANTANATATISFLRNLATSLATIIGGVVFQNSMTGKQAFLKEHGVAGATLAALSGENAAANVGMVRDVTYEAQRTAIREAFAGSVRNIFVLYAAVAGVGLVAGLFVKQRVMKKEHVETKTGVENMVGREEGSKT</sequence>
<comment type="subcellular location">
    <subcellularLocation>
        <location evidence="1">Membrane</location>
        <topology evidence="1">Multi-pass membrane protein</topology>
    </subcellularLocation>
</comment>
<dbReference type="InterPro" id="IPR020846">
    <property type="entry name" value="MFS_dom"/>
</dbReference>
<feature type="transmembrane region" description="Helical" evidence="6">
    <location>
        <begin position="441"/>
        <end position="463"/>
    </location>
</feature>
<dbReference type="InParanoid" id="A0A2T2ZWZ2"/>
<evidence type="ECO:0000259" key="7">
    <source>
        <dbReference type="PROSITE" id="PS50850"/>
    </source>
</evidence>
<feature type="transmembrane region" description="Helical" evidence="6">
    <location>
        <begin position="236"/>
        <end position="256"/>
    </location>
</feature>
<dbReference type="AlphaFoldDB" id="A0A2T2ZWZ2"/>
<comment type="similarity">
    <text evidence="2">Belongs to the major facilitator superfamily. TCR/Tet family.</text>
</comment>
<keyword evidence="4 6" id="KW-1133">Transmembrane helix</keyword>
<dbReference type="GO" id="GO:0022857">
    <property type="term" value="F:transmembrane transporter activity"/>
    <property type="evidence" value="ECO:0007669"/>
    <property type="project" value="InterPro"/>
</dbReference>